<evidence type="ECO:0000259" key="4">
    <source>
        <dbReference type="PROSITE" id="PS51456"/>
    </source>
</evidence>
<comment type="caution">
    <text evidence="1">Lacks conserved residue(s) required for the propagation of feature annotation.</text>
</comment>
<feature type="compositionally biased region" description="Basic and acidic residues" evidence="2">
    <location>
        <begin position="782"/>
        <end position="840"/>
    </location>
</feature>
<evidence type="ECO:0000259" key="3">
    <source>
        <dbReference type="PROSITE" id="PS51016"/>
    </source>
</evidence>
<dbReference type="Pfam" id="PF00063">
    <property type="entry name" value="Myosin_head"/>
    <property type="match status" value="1"/>
</dbReference>
<feature type="compositionally biased region" description="Acidic residues" evidence="2">
    <location>
        <begin position="846"/>
        <end position="855"/>
    </location>
</feature>
<accession>A0A444U5B3</accession>
<dbReference type="PANTHER" id="PTHR22692:SF16">
    <property type="entry name" value="MYOSIN XVB"/>
    <property type="match status" value="1"/>
</dbReference>
<dbReference type="Gene3D" id="3.30.70.1590">
    <property type="match status" value="1"/>
</dbReference>
<dbReference type="InterPro" id="IPR051567">
    <property type="entry name" value="Unconventional_Myosin_ATPase"/>
</dbReference>
<dbReference type="GO" id="GO:0003779">
    <property type="term" value="F:actin binding"/>
    <property type="evidence" value="ECO:0007669"/>
    <property type="project" value="UniProtKB-KW"/>
</dbReference>
<feature type="region of interest" description="Disordered" evidence="2">
    <location>
        <begin position="745"/>
        <end position="974"/>
    </location>
</feature>
<dbReference type="PROSITE" id="PS51016">
    <property type="entry name" value="MYTH4"/>
    <property type="match status" value="1"/>
</dbReference>
<dbReference type="Proteomes" id="UP000289886">
    <property type="component" value="Unassembled WGS sequence"/>
</dbReference>
<name>A0A444U5B3_ACIRT</name>
<feature type="compositionally biased region" description="Polar residues" evidence="2">
    <location>
        <begin position="765"/>
        <end position="778"/>
    </location>
</feature>
<dbReference type="GO" id="GO:0016459">
    <property type="term" value="C:myosin complex"/>
    <property type="evidence" value="ECO:0007669"/>
    <property type="project" value="UniProtKB-KW"/>
</dbReference>
<reference evidence="5 6" key="1">
    <citation type="submission" date="2019-01" db="EMBL/GenBank/DDBJ databases">
        <title>Draft Genome and Complete Hox-Cluster Characterization of the Sterlet Sturgeon (Acipenser ruthenus).</title>
        <authorList>
            <person name="Wei Q."/>
        </authorList>
    </citation>
    <scope>NUCLEOTIDE SEQUENCE [LARGE SCALE GENOMIC DNA]</scope>
    <source>
        <strain evidence="5">WHYD16114868_AA</strain>
        <tissue evidence="5">Blood</tissue>
    </source>
</reference>
<comment type="caution">
    <text evidence="5">The sequence shown here is derived from an EMBL/GenBank/DDBJ whole genome shotgun (WGS) entry which is preliminary data.</text>
</comment>
<dbReference type="Gene3D" id="1.20.5.190">
    <property type="match status" value="1"/>
</dbReference>
<dbReference type="Gene3D" id="1.25.40.530">
    <property type="entry name" value="MyTH4 domain"/>
    <property type="match status" value="1"/>
</dbReference>
<dbReference type="AlphaFoldDB" id="A0A444U5B3"/>
<keyword evidence="1" id="KW-0518">Myosin</keyword>
<proteinExistence type="inferred from homology"/>
<dbReference type="Pfam" id="PF00784">
    <property type="entry name" value="MyTH4"/>
    <property type="match status" value="1"/>
</dbReference>
<dbReference type="InterPro" id="IPR000857">
    <property type="entry name" value="MyTH4_dom"/>
</dbReference>
<dbReference type="InterPro" id="IPR000048">
    <property type="entry name" value="IQ_motif_EF-hand-BS"/>
</dbReference>
<dbReference type="EMBL" id="SCEB01215286">
    <property type="protein sequence ID" value="RXM30355.1"/>
    <property type="molecule type" value="Genomic_DNA"/>
</dbReference>
<feature type="domain" description="MyTH4" evidence="3">
    <location>
        <begin position="350"/>
        <end position="498"/>
    </location>
</feature>
<dbReference type="Pfam" id="PF00612">
    <property type="entry name" value="IQ"/>
    <property type="match status" value="2"/>
</dbReference>
<keyword evidence="1" id="KW-0009">Actin-binding</keyword>
<dbReference type="GO" id="GO:0003774">
    <property type="term" value="F:cytoskeletal motor activity"/>
    <property type="evidence" value="ECO:0007669"/>
    <property type="project" value="InterPro"/>
</dbReference>
<dbReference type="Gene3D" id="1.20.58.530">
    <property type="match status" value="1"/>
</dbReference>
<dbReference type="InterPro" id="IPR038185">
    <property type="entry name" value="MyTH4_dom_sf"/>
</dbReference>
<feature type="domain" description="Myosin motor" evidence="4">
    <location>
        <begin position="1"/>
        <end position="121"/>
    </location>
</feature>
<dbReference type="InterPro" id="IPR027417">
    <property type="entry name" value="P-loop_NTPase"/>
</dbReference>
<sequence>MKLATDHTFLQKCHYHHGNSPFYTKPKIPLPVFTVQHYAGAVTYQVHKFLNKNHDQFRPEVVELFSRSRLKMVSSLFKKVQQGYLQQKEFGSRGKGHRHHAPTVAARFQQSLSELTARLERYGPLLSRQHSHLPERDQCALILERLSGRSPEHYQLGLSKVFLKQTMFQLLEGQWSNTQTWAAITIQRNIRGFISRKNFRFFRHKAIIIQAHIRGHQARKQYKRLKKSLTQFWTAVMITRSTIRRKHYQGEKEKKRGKSAIRGQSGATGMDVGILEIPAELSALLRAAQDTHKEQASWRRWRQHGTESRVSEVAPPQVKAEFSLSLPPDINNHPFSKYTSTHLQDGWAQSQDSPLQRPLTQLGREDSESALEICKLILRFVGDEDLHGWKEVVLGNYIAQRGLASPQLRNEILSQLAHQTWGNPGDERGQRAWLLLASCLGCFVPSPGLDKPLLKYVSDHGLGEYRSVCQHKILTGLQHSPEAARVYPATQLEWTANQRKGKMVLEVHNYNEEKLTAEVSSWTTGEQLAGWVLNFRGLAEVQKGWSVSMFTGEDWKDLAGCDFVMDLIGETEADSHQYPASHSDYIFNPVTNAHPDSDMLEDSIPAAPDIQAPLLPPVLNSADTAHWDSQTSVYEGSAPQRRPQAGLDSYVDDLFDPVLDYGEDEMERASMLSRRMKGGGGVGPNQPGMFPFTAMMMPAAPAPPLPAPDPRQVAAQQQAFINQQALIMAQQMTLQAMSLSQQQQQLNQQQESSMRPTLPVASKLKAQTSQQPSLQRTPQPEPEARPIVHRAPEPEARPIMDRAPEPEARPIVDRVPEPEARPIVHRAPEPEARPIVHRAPEPWASVEEENQDPEQLETFRKKMEFFQKIGTQESHVKKVTLPKKIQLPKSAPPSREEREPTVNEKARKLPEEERTESPVTVPNEEQSEEQEDKKWEKSPEVPLSPSEPSSEIRDIIKQYQSRPDPDLKPFVPVR</sequence>
<keyword evidence="6" id="KW-1185">Reference proteome</keyword>
<dbReference type="PANTHER" id="PTHR22692">
    <property type="entry name" value="MYOSIN VII, XV"/>
    <property type="match status" value="1"/>
</dbReference>
<evidence type="ECO:0000313" key="6">
    <source>
        <dbReference type="Proteomes" id="UP000289886"/>
    </source>
</evidence>
<dbReference type="CDD" id="cd23767">
    <property type="entry name" value="IQCD"/>
    <property type="match status" value="1"/>
</dbReference>
<dbReference type="PROSITE" id="PS51456">
    <property type="entry name" value="MYOSIN_MOTOR"/>
    <property type="match status" value="1"/>
</dbReference>
<dbReference type="SMART" id="SM00139">
    <property type="entry name" value="MyTH4"/>
    <property type="match status" value="1"/>
</dbReference>
<organism evidence="5 6">
    <name type="scientific">Acipenser ruthenus</name>
    <name type="common">Sterlet sturgeon</name>
    <dbReference type="NCBI Taxonomy" id="7906"/>
    <lineage>
        <taxon>Eukaryota</taxon>
        <taxon>Metazoa</taxon>
        <taxon>Chordata</taxon>
        <taxon>Craniata</taxon>
        <taxon>Vertebrata</taxon>
        <taxon>Euteleostomi</taxon>
        <taxon>Actinopterygii</taxon>
        <taxon>Chondrostei</taxon>
        <taxon>Acipenseriformes</taxon>
        <taxon>Acipenseridae</taxon>
        <taxon>Acipenser</taxon>
    </lineage>
</organism>
<dbReference type="GO" id="GO:0005524">
    <property type="term" value="F:ATP binding"/>
    <property type="evidence" value="ECO:0007669"/>
    <property type="project" value="InterPro"/>
</dbReference>
<comment type="similarity">
    <text evidence="1">Belongs to the TRAFAC class myosin-kinesin ATPase superfamily. Myosin family.</text>
</comment>
<evidence type="ECO:0000256" key="1">
    <source>
        <dbReference type="PROSITE-ProRule" id="PRU00782"/>
    </source>
</evidence>
<feature type="compositionally biased region" description="Low complexity" evidence="2">
    <location>
        <begin position="940"/>
        <end position="949"/>
    </location>
</feature>
<feature type="compositionally biased region" description="Basic and acidic residues" evidence="2">
    <location>
        <begin position="894"/>
        <end position="916"/>
    </location>
</feature>
<gene>
    <name evidence="5" type="ORF">EOD39_7960</name>
</gene>
<evidence type="ECO:0000313" key="5">
    <source>
        <dbReference type="EMBL" id="RXM30355.1"/>
    </source>
</evidence>
<keyword evidence="1" id="KW-0505">Motor protein</keyword>
<protein>
    <submittedName>
        <fullName evidence="5">Unconventional myosin-XV</fullName>
    </submittedName>
</protein>
<dbReference type="SMART" id="SM00015">
    <property type="entry name" value="IQ"/>
    <property type="match status" value="2"/>
</dbReference>
<dbReference type="InterPro" id="IPR001609">
    <property type="entry name" value="Myosin_head_motor_dom-like"/>
</dbReference>
<dbReference type="PROSITE" id="PS50096">
    <property type="entry name" value="IQ"/>
    <property type="match status" value="2"/>
</dbReference>
<evidence type="ECO:0000256" key="2">
    <source>
        <dbReference type="SAM" id="MobiDB-lite"/>
    </source>
</evidence>
<dbReference type="SUPFAM" id="SSF52540">
    <property type="entry name" value="P-loop containing nucleoside triphosphate hydrolases"/>
    <property type="match status" value="1"/>
</dbReference>
<feature type="compositionally biased region" description="Low complexity" evidence="2">
    <location>
        <begin position="745"/>
        <end position="754"/>
    </location>
</feature>